<name>A0A2V5HT30_9EURO</name>
<feature type="compositionally biased region" description="Basic and acidic residues" evidence="2">
    <location>
        <begin position="143"/>
        <end position="154"/>
    </location>
</feature>
<feature type="region of interest" description="Disordered" evidence="2">
    <location>
        <begin position="1"/>
        <end position="28"/>
    </location>
</feature>
<dbReference type="GO" id="GO:1990871">
    <property type="term" value="C:Vma12-Vma22 assembly complex"/>
    <property type="evidence" value="ECO:0007669"/>
    <property type="project" value="TreeGrafter"/>
</dbReference>
<dbReference type="AlphaFoldDB" id="A0A2V5HT30"/>
<dbReference type="GO" id="GO:0070072">
    <property type="term" value="P:vacuolar proton-transporting V-type ATPase complex assembly"/>
    <property type="evidence" value="ECO:0007669"/>
    <property type="project" value="InterPro"/>
</dbReference>
<organism evidence="3 4">
    <name type="scientific">Aspergillus indologenus CBS 114.80</name>
    <dbReference type="NCBI Taxonomy" id="1450541"/>
    <lineage>
        <taxon>Eukaryota</taxon>
        <taxon>Fungi</taxon>
        <taxon>Dikarya</taxon>
        <taxon>Ascomycota</taxon>
        <taxon>Pezizomycotina</taxon>
        <taxon>Eurotiomycetes</taxon>
        <taxon>Eurotiomycetidae</taxon>
        <taxon>Eurotiales</taxon>
        <taxon>Aspergillaceae</taxon>
        <taxon>Aspergillus</taxon>
        <taxon>Aspergillus subgen. Circumdati</taxon>
    </lineage>
</organism>
<feature type="region of interest" description="Disordered" evidence="2">
    <location>
        <begin position="139"/>
        <end position="203"/>
    </location>
</feature>
<evidence type="ECO:0000313" key="3">
    <source>
        <dbReference type="EMBL" id="PYI27579.1"/>
    </source>
</evidence>
<dbReference type="PANTHER" id="PTHR31996">
    <property type="entry name" value="COILED-COIL DOMAIN-CONTAINING PROTEIN 115"/>
    <property type="match status" value="1"/>
</dbReference>
<feature type="region of interest" description="Disordered" evidence="2">
    <location>
        <begin position="103"/>
        <end position="126"/>
    </location>
</feature>
<feature type="compositionally biased region" description="Basic and acidic residues" evidence="2">
    <location>
        <begin position="19"/>
        <end position="28"/>
    </location>
</feature>
<evidence type="ECO:0000313" key="4">
    <source>
        <dbReference type="Proteomes" id="UP000248817"/>
    </source>
</evidence>
<accession>A0A2V5HT30</accession>
<dbReference type="Pfam" id="PF21730">
    <property type="entry name" value="Vma22_CCDC115"/>
    <property type="match status" value="1"/>
</dbReference>
<dbReference type="Proteomes" id="UP000248817">
    <property type="component" value="Unassembled WGS sequence"/>
</dbReference>
<gene>
    <name evidence="3" type="ORF">BP00DRAFT_429132</name>
</gene>
<dbReference type="EMBL" id="KZ825566">
    <property type="protein sequence ID" value="PYI27579.1"/>
    <property type="molecule type" value="Genomic_DNA"/>
</dbReference>
<dbReference type="InterPro" id="IPR040357">
    <property type="entry name" value="Vma22/CCDC115"/>
</dbReference>
<proteinExistence type="predicted"/>
<sequence length="265" mass="28890">MAQIPTPPASRHGSPSTATEHDSNEVKPEKQLDHLQMLDDLLERYLQLLDQHQQLQADLGARLSSGFISLAHANFVCSTGRRYGADYYDERMKATRRVNLQEAVSHSATGADSTSQEETLEKTSSTGAFQHSFAIESVTVEQPNERSDTDHESESSSTEGTANAEDDGSKDIGESTNQAAASGLAADTPLAEAETDTKSKKAKKRFRSSDPIYWYGILVPLSLRSAQKSFTGAVEGQVSELANVVVEMRTVEQQIKKVRSAIGQE</sequence>
<keyword evidence="4" id="KW-1185">Reference proteome</keyword>
<evidence type="ECO:0000256" key="2">
    <source>
        <dbReference type="SAM" id="MobiDB-lite"/>
    </source>
</evidence>
<dbReference type="PANTHER" id="PTHR31996:SF2">
    <property type="entry name" value="COILED-COIL DOMAIN-CONTAINING PROTEIN 115"/>
    <property type="match status" value="1"/>
</dbReference>
<dbReference type="GO" id="GO:0051082">
    <property type="term" value="F:unfolded protein binding"/>
    <property type="evidence" value="ECO:0007669"/>
    <property type="project" value="TreeGrafter"/>
</dbReference>
<protein>
    <recommendedName>
        <fullName evidence="1">Vacuolar ATPase assembly protein VMA22</fullName>
    </recommendedName>
</protein>
<evidence type="ECO:0000256" key="1">
    <source>
        <dbReference type="ARBA" id="ARBA00093634"/>
    </source>
</evidence>
<reference evidence="3 4" key="1">
    <citation type="submission" date="2018-02" db="EMBL/GenBank/DDBJ databases">
        <title>The genomes of Aspergillus section Nigri reveals drivers in fungal speciation.</title>
        <authorList>
            <consortium name="DOE Joint Genome Institute"/>
            <person name="Vesth T.C."/>
            <person name="Nybo J."/>
            <person name="Theobald S."/>
            <person name="Brandl J."/>
            <person name="Frisvad J.C."/>
            <person name="Nielsen K.F."/>
            <person name="Lyhne E.K."/>
            <person name="Kogle M.E."/>
            <person name="Kuo A."/>
            <person name="Riley R."/>
            <person name="Clum A."/>
            <person name="Nolan M."/>
            <person name="Lipzen A."/>
            <person name="Salamov A."/>
            <person name="Henrissat B."/>
            <person name="Wiebenga A."/>
            <person name="De vries R.P."/>
            <person name="Grigoriev I.V."/>
            <person name="Mortensen U.H."/>
            <person name="Andersen M.R."/>
            <person name="Baker S.E."/>
        </authorList>
    </citation>
    <scope>NUCLEOTIDE SEQUENCE [LARGE SCALE GENOMIC DNA]</scope>
    <source>
        <strain evidence="3 4">CBS 114.80</strain>
    </source>
</reference>